<feature type="region of interest" description="Disordered" evidence="1">
    <location>
        <begin position="214"/>
        <end position="252"/>
    </location>
</feature>
<gene>
    <name evidence="3" type="ORF">GCM10011571_23050</name>
</gene>
<name>A0A8J2VDZ3_9BACL</name>
<evidence type="ECO:0000313" key="3">
    <source>
        <dbReference type="EMBL" id="GGE20465.1"/>
    </source>
</evidence>
<organism evidence="3 4">
    <name type="scientific">Marinithermofilum abyssi</name>
    <dbReference type="NCBI Taxonomy" id="1571185"/>
    <lineage>
        <taxon>Bacteria</taxon>
        <taxon>Bacillati</taxon>
        <taxon>Bacillota</taxon>
        <taxon>Bacilli</taxon>
        <taxon>Bacillales</taxon>
        <taxon>Thermoactinomycetaceae</taxon>
        <taxon>Marinithermofilum</taxon>
    </lineage>
</organism>
<reference evidence="3" key="2">
    <citation type="submission" date="2020-09" db="EMBL/GenBank/DDBJ databases">
        <authorList>
            <person name="Sun Q."/>
            <person name="Zhou Y."/>
        </authorList>
    </citation>
    <scope>NUCLEOTIDE SEQUENCE</scope>
    <source>
        <strain evidence="3">CGMCC 1.15179</strain>
    </source>
</reference>
<keyword evidence="4" id="KW-1185">Reference proteome</keyword>
<keyword evidence="2" id="KW-0812">Transmembrane</keyword>
<dbReference type="EMBL" id="BMHQ01000007">
    <property type="protein sequence ID" value="GGE20465.1"/>
    <property type="molecule type" value="Genomic_DNA"/>
</dbReference>
<dbReference type="InterPro" id="IPR014717">
    <property type="entry name" value="Transl_elong_EF1B/ribsomal_bS6"/>
</dbReference>
<evidence type="ECO:0000313" key="4">
    <source>
        <dbReference type="Proteomes" id="UP000625210"/>
    </source>
</evidence>
<comment type="caution">
    <text evidence="3">The sequence shown here is derived from an EMBL/GenBank/DDBJ whole genome shotgun (WGS) entry which is preliminary data.</text>
</comment>
<keyword evidence="2" id="KW-0472">Membrane</keyword>
<feature type="compositionally biased region" description="Basic and acidic residues" evidence="1">
    <location>
        <begin position="228"/>
        <end position="242"/>
    </location>
</feature>
<reference evidence="3" key="1">
    <citation type="journal article" date="2014" name="Int. J. Syst. Evol. Microbiol.">
        <title>Complete genome sequence of Corynebacterium casei LMG S-19264T (=DSM 44701T), isolated from a smear-ripened cheese.</title>
        <authorList>
            <consortium name="US DOE Joint Genome Institute (JGI-PGF)"/>
            <person name="Walter F."/>
            <person name="Albersmeier A."/>
            <person name="Kalinowski J."/>
            <person name="Ruckert C."/>
        </authorList>
    </citation>
    <scope>NUCLEOTIDE SEQUENCE</scope>
    <source>
        <strain evidence="3">CGMCC 1.15179</strain>
    </source>
</reference>
<protein>
    <submittedName>
        <fullName evidence="3">Uncharacterized protein</fullName>
    </submittedName>
</protein>
<dbReference type="Gene3D" id="3.30.70.60">
    <property type="match status" value="1"/>
</dbReference>
<dbReference type="Proteomes" id="UP000625210">
    <property type="component" value="Unassembled WGS sequence"/>
</dbReference>
<feature type="transmembrane region" description="Helical" evidence="2">
    <location>
        <begin position="16"/>
        <end position="37"/>
    </location>
</feature>
<proteinExistence type="predicted"/>
<dbReference type="RefSeq" id="WP_188648029.1">
    <property type="nucleotide sequence ID" value="NZ_BMHQ01000007.1"/>
</dbReference>
<keyword evidence="2" id="KW-1133">Transmembrane helix</keyword>
<evidence type="ECO:0000256" key="1">
    <source>
        <dbReference type="SAM" id="MobiDB-lite"/>
    </source>
</evidence>
<accession>A0A8J2VDZ3</accession>
<dbReference type="AlphaFoldDB" id="A0A8J2VDZ3"/>
<sequence length="252" mass="29201">MKQRKRPYHWWKSGKVLMIVWGTGTLLVTAASLGFLYPQYQELQRLRAENAAAQRFIAQHKDLLKPSYALPLEPSSEELQELQGQLPVRIEPARLMTDLRGAVAESRATWVKLQLAEDAEDLPEMKEEFADSSPKLEMNVKHVKPLWGDLYVRASYDELKDLFAKLERMKRIITVTGWVFEDREKNEGNVRIRLMWYVYQDVNLKHMPPLPGLELPADETSQPVEVEWGTKKKKIEDREVTEKQGGSGKQQK</sequence>
<evidence type="ECO:0000256" key="2">
    <source>
        <dbReference type="SAM" id="Phobius"/>
    </source>
</evidence>